<feature type="region of interest" description="Disordered" evidence="6">
    <location>
        <begin position="230"/>
        <end position="259"/>
    </location>
</feature>
<keyword evidence="7" id="KW-0812">Transmembrane</keyword>
<comment type="cofactor">
    <cofactor evidence="1">
        <name>pyridoxal 5'-phosphate</name>
        <dbReference type="ChEBI" id="CHEBI:597326"/>
    </cofactor>
</comment>
<organism evidence="10 11">
    <name type="scientific">Aspergillus oryzae (strain ATCC 42149 / RIB 40)</name>
    <name type="common">Yellow koji mold</name>
    <dbReference type="NCBI Taxonomy" id="510516"/>
    <lineage>
        <taxon>Eukaryota</taxon>
        <taxon>Fungi</taxon>
        <taxon>Dikarya</taxon>
        <taxon>Ascomycota</taxon>
        <taxon>Pezizomycotina</taxon>
        <taxon>Eurotiomycetes</taxon>
        <taxon>Eurotiomycetidae</taxon>
        <taxon>Eurotiales</taxon>
        <taxon>Aspergillaceae</taxon>
        <taxon>Aspergillus</taxon>
        <taxon>Aspergillus subgen. Circumdati</taxon>
    </lineage>
</organism>
<protein>
    <submittedName>
        <fullName evidence="10">DNA, SC023</fullName>
    </submittedName>
</protein>
<keyword evidence="7" id="KW-0472">Membrane</keyword>
<evidence type="ECO:0000259" key="8">
    <source>
        <dbReference type="Pfam" id="PF00155"/>
    </source>
</evidence>
<dbReference type="VEuPathDB" id="FungiDB:AO090023000458"/>
<evidence type="ECO:0000256" key="2">
    <source>
        <dbReference type="ARBA" id="ARBA00007441"/>
    </source>
</evidence>
<feature type="transmembrane region" description="Helical" evidence="7">
    <location>
        <begin position="131"/>
        <end position="164"/>
    </location>
</feature>
<dbReference type="AlphaFoldDB" id="Q2UHG2"/>
<feature type="transmembrane region" description="Helical" evidence="7">
    <location>
        <begin position="51"/>
        <end position="75"/>
    </location>
</feature>
<dbReference type="CDD" id="cd00609">
    <property type="entry name" value="AAT_like"/>
    <property type="match status" value="1"/>
</dbReference>
<sequence length="742" mass="80778">MEQMAGPRPPDVSIGYRLLVGTTVTFVCAFIVVSLRGVARSLYARMSWDDYLTIFALVQALIATIFDCIAVDKGLGCHLIYIPKNDAVTAMYYDLLSQVFCINALSFAKISICLSYLRILKGSRHTVLRVICYLTAFLVFVVNTVVTISFAGLMGLGVITGVFATIRTIESGLGLKNGISDASYTTVMGLMWAGMERNIAMMIGSVPALRPLTTPFMKLTSETMSYLGIRSSSKTQSSSGVNGSGSFPNRSGNKSTKHLPTTSMVMVAMSEKQTRCVNLPDTYETSLPEARARASKDYRQHVSGYNWRLPCMTNVDGLLSTRGGLNVTQVLGRIPSHVLNPALHRDEIDLSMAENQLAKVAIETILYYEGFFGDATLLDLLASTVNTHFRSHSQVAADNIAVTAGAAAGLDAILYNICNPGDGVLVPCPYWNGYDALFALHSGVRPVGVVVPSLEDSFGPALLSALEESYEKASCPIRALVLANPHNPLGRPYSRLILEQCMAFCQRRNIHLVSDEAFAFSSFTSPDFTNPEPFISCLSIDPSRVGCDPQRIHVVWSMSKDLSASGVRLVRSQLPLFLLPWINSRVLTKGCVITRNRPLRDVVGLVASVHVSVLSTVFAKEVLASPQLPKLLTLSATRLAKAYSTLTTAFKATGIEYFPSYATVFVLARLAPNATAWDEEMLALRAYMQAGVAVAPGRAYHMAERQKGWMRVTFAVSNEDLSEGIRRTKTVYVSLLAGGVIL</sequence>
<dbReference type="GO" id="GO:0008483">
    <property type="term" value="F:transaminase activity"/>
    <property type="evidence" value="ECO:0007669"/>
    <property type="project" value="UniProtKB-KW"/>
</dbReference>
<name>Q2UHG2_ASPOR</name>
<dbReference type="Pfam" id="PF00155">
    <property type="entry name" value="Aminotran_1_2"/>
    <property type="match status" value="1"/>
</dbReference>
<feature type="domain" description="Rhodopsin" evidence="9">
    <location>
        <begin position="36"/>
        <end position="148"/>
    </location>
</feature>
<dbReference type="InterPro" id="IPR015424">
    <property type="entry name" value="PyrdxlP-dep_Trfase"/>
</dbReference>
<dbReference type="PANTHER" id="PTHR43795:SF32">
    <property type="entry name" value="AMINOTRANSFERASE GLII-RELATED"/>
    <property type="match status" value="1"/>
</dbReference>
<dbReference type="STRING" id="510516.Q2UHG2"/>
<keyword evidence="3" id="KW-0032">Aminotransferase</keyword>
<evidence type="ECO:0000256" key="7">
    <source>
        <dbReference type="SAM" id="Phobius"/>
    </source>
</evidence>
<dbReference type="EMBL" id="BA000051">
    <property type="protein sequence ID" value="BAE59003.1"/>
    <property type="molecule type" value="Genomic_DNA"/>
</dbReference>
<dbReference type="Gene3D" id="3.90.1150.10">
    <property type="entry name" value="Aspartate Aminotransferase, domain 1"/>
    <property type="match status" value="2"/>
</dbReference>
<dbReference type="InterPro" id="IPR015421">
    <property type="entry name" value="PyrdxlP-dep_Trfase_major"/>
</dbReference>
<evidence type="ECO:0000256" key="1">
    <source>
        <dbReference type="ARBA" id="ARBA00001933"/>
    </source>
</evidence>
<dbReference type="GO" id="GO:0030170">
    <property type="term" value="F:pyridoxal phosphate binding"/>
    <property type="evidence" value="ECO:0007669"/>
    <property type="project" value="InterPro"/>
</dbReference>
<dbReference type="InterPro" id="IPR049326">
    <property type="entry name" value="Rhodopsin_dom_fungi"/>
</dbReference>
<keyword evidence="11" id="KW-1185">Reference proteome</keyword>
<dbReference type="SUPFAM" id="SSF53383">
    <property type="entry name" value="PLP-dependent transferases"/>
    <property type="match status" value="1"/>
</dbReference>
<dbReference type="Pfam" id="PF20684">
    <property type="entry name" value="Fung_rhodopsin"/>
    <property type="match status" value="1"/>
</dbReference>
<dbReference type="PRINTS" id="PR00753">
    <property type="entry name" value="ACCSYNTHASE"/>
</dbReference>
<dbReference type="GO" id="GO:0006520">
    <property type="term" value="P:amino acid metabolic process"/>
    <property type="evidence" value="ECO:0007669"/>
    <property type="project" value="TreeGrafter"/>
</dbReference>
<dbReference type="KEGG" id="aor:AO090023000458"/>
<dbReference type="Proteomes" id="UP000006564">
    <property type="component" value="Chromosome 3"/>
</dbReference>
<dbReference type="HOGENOM" id="CLU_383074_0_0_1"/>
<reference evidence="10 11" key="1">
    <citation type="journal article" date="2005" name="Nature">
        <title>Genome sequencing and analysis of Aspergillus oryzae.</title>
        <authorList>
            <person name="Machida M."/>
            <person name="Asai K."/>
            <person name="Sano M."/>
            <person name="Tanaka T."/>
            <person name="Kumagai T."/>
            <person name="Terai G."/>
            <person name="Kusumoto K."/>
            <person name="Arima T."/>
            <person name="Akita O."/>
            <person name="Kashiwagi Y."/>
            <person name="Abe K."/>
            <person name="Gomi K."/>
            <person name="Horiuchi H."/>
            <person name="Kitamoto K."/>
            <person name="Kobayashi T."/>
            <person name="Takeuchi M."/>
            <person name="Denning D.W."/>
            <person name="Galagan J.E."/>
            <person name="Nierman W.C."/>
            <person name="Yu J."/>
            <person name="Archer D.B."/>
            <person name="Bennett J.W."/>
            <person name="Bhatnagar D."/>
            <person name="Cleveland T.E."/>
            <person name="Fedorova N.D."/>
            <person name="Gotoh O."/>
            <person name="Horikawa H."/>
            <person name="Hosoyama A."/>
            <person name="Ichinomiya M."/>
            <person name="Igarashi R."/>
            <person name="Iwashita K."/>
            <person name="Juvvadi P.R."/>
            <person name="Kato M."/>
            <person name="Kato Y."/>
            <person name="Kin T."/>
            <person name="Kokubun A."/>
            <person name="Maeda H."/>
            <person name="Maeyama N."/>
            <person name="Maruyama J."/>
            <person name="Nagasaki H."/>
            <person name="Nakajima T."/>
            <person name="Oda K."/>
            <person name="Okada K."/>
            <person name="Paulsen I."/>
            <person name="Sakamoto K."/>
            <person name="Sawano T."/>
            <person name="Takahashi M."/>
            <person name="Takase K."/>
            <person name="Terabayashi Y."/>
            <person name="Wortman J."/>
            <person name="Yamada O."/>
            <person name="Yamagata Y."/>
            <person name="Anazawa H."/>
            <person name="Hata Y."/>
            <person name="Koide Y."/>
            <person name="Komori T."/>
            <person name="Koyama Y."/>
            <person name="Minetoki T."/>
            <person name="Suharnan S."/>
            <person name="Tanaka A."/>
            <person name="Isono K."/>
            <person name="Kuhara S."/>
            <person name="Ogasawara N."/>
            <person name="Kikuchi H."/>
        </authorList>
    </citation>
    <scope>NUCLEOTIDE SEQUENCE [LARGE SCALE GENOMIC DNA]</scope>
    <source>
        <strain evidence="11">ATCC 42149 / RIB 40</strain>
    </source>
</reference>
<evidence type="ECO:0000256" key="6">
    <source>
        <dbReference type="SAM" id="MobiDB-lite"/>
    </source>
</evidence>
<dbReference type="GeneID" id="10099205"/>
<evidence type="ECO:0000256" key="5">
    <source>
        <dbReference type="ARBA" id="ARBA00022898"/>
    </source>
</evidence>
<comment type="similarity">
    <text evidence="2">Belongs to the class-I pyridoxal-phosphate-dependent aminotransferase family.</text>
</comment>
<proteinExistence type="inferred from homology"/>
<dbReference type="EMBL" id="AP007157">
    <property type="protein sequence ID" value="BAE59003.1"/>
    <property type="molecule type" value="Genomic_DNA"/>
</dbReference>
<feature type="transmembrane region" description="Helical" evidence="7">
    <location>
        <begin position="14"/>
        <end position="39"/>
    </location>
</feature>
<keyword evidence="5" id="KW-0663">Pyridoxal phosphate</keyword>
<evidence type="ECO:0000259" key="9">
    <source>
        <dbReference type="Pfam" id="PF20684"/>
    </source>
</evidence>
<dbReference type="PANTHER" id="PTHR43795">
    <property type="entry name" value="BIFUNCTIONAL ASPARTATE AMINOTRANSFERASE AND GLUTAMATE/ASPARTATE-PREPHENATE AMINOTRANSFERASE-RELATED"/>
    <property type="match status" value="1"/>
</dbReference>
<dbReference type="InterPro" id="IPR015422">
    <property type="entry name" value="PyrdxlP-dep_Trfase_small"/>
</dbReference>
<evidence type="ECO:0000313" key="10">
    <source>
        <dbReference type="EMBL" id="BAE59003.1"/>
    </source>
</evidence>
<accession>Q2UHG2</accession>
<dbReference type="Gene3D" id="3.40.640.10">
    <property type="entry name" value="Type I PLP-dependent aspartate aminotransferase-like (Major domain)"/>
    <property type="match status" value="2"/>
</dbReference>
<keyword evidence="4" id="KW-0808">Transferase</keyword>
<evidence type="ECO:0000313" key="11">
    <source>
        <dbReference type="Proteomes" id="UP000006564"/>
    </source>
</evidence>
<feature type="domain" description="Aminotransferase class I/classII large" evidence="8">
    <location>
        <begin position="359"/>
        <end position="726"/>
    </location>
</feature>
<evidence type="ECO:0000256" key="4">
    <source>
        <dbReference type="ARBA" id="ARBA00022679"/>
    </source>
</evidence>
<feature type="transmembrane region" description="Helical" evidence="7">
    <location>
        <begin position="95"/>
        <end position="119"/>
    </location>
</feature>
<dbReference type="RefSeq" id="XP_023090615.1">
    <property type="nucleotide sequence ID" value="XM_023235609.1"/>
</dbReference>
<dbReference type="InterPro" id="IPR004839">
    <property type="entry name" value="Aminotransferase_I/II_large"/>
</dbReference>
<dbReference type="InterPro" id="IPR050478">
    <property type="entry name" value="Ethylene_sulfur-biosynth"/>
</dbReference>
<gene>
    <name evidence="10" type="ORF">AO090023000458</name>
</gene>
<keyword evidence="7" id="KW-1133">Transmembrane helix</keyword>
<evidence type="ECO:0000256" key="3">
    <source>
        <dbReference type="ARBA" id="ARBA00022576"/>
    </source>
</evidence>